<feature type="compositionally biased region" description="Low complexity" evidence="2">
    <location>
        <begin position="111"/>
        <end position="122"/>
    </location>
</feature>
<evidence type="ECO:0000259" key="5">
    <source>
        <dbReference type="Pfam" id="PF11611"/>
    </source>
</evidence>
<dbReference type="Gene3D" id="2.60.40.1240">
    <property type="match status" value="1"/>
</dbReference>
<dbReference type="InterPro" id="IPR029050">
    <property type="entry name" value="Immunoprotect_excell_Ig-like"/>
</dbReference>
<keyword evidence="7" id="KW-1185">Reference proteome</keyword>
<dbReference type="STRING" id="370526.SAMN04489835_0117"/>
<dbReference type="RefSeq" id="WP_173839559.1">
    <property type="nucleotide sequence ID" value="NZ_LT629971.1"/>
</dbReference>
<evidence type="ECO:0000259" key="4">
    <source>
        <dbReference type="Pfam" id="PF10708"/>
    </source>
</evidence>
<feature type="domain" description="DUF4352" evidence="5">
    <location>
        <begin position="130"/>
        <end position="242"/>
    </location>
</feature>
<dbReference type="InterPro" id="IPR018929">
    <property type="entry name" value="DUF2510"/>
</dbReference>
<dbReference type="AlphaFoldDB" id="A0A1H6IJU2"/>
<feature type="domain" description="DUF2510" evidence="4">
    <location>
        <begin position="8"/>
        <end position="38"/>
    </location>
</feature>
<keyword evidence="3" id="KW-0812">Transmembrane</keyword>
<proteinExistence type="predicted"/>
<evidence type="ECO:0000256" key="3">
    <source>
        <dbReference type="SAM" id="Phobius"/>
    </source>
</evidence>
<keyword evidence="3" id="KW-0472">Membrane</keyword>
<evidence type="ECO:0000256" key="2">
    <source>
        <dbReference type="SAM" id="MobiDB-lite"/>
    </source>
</evidence>
<organism evidence="6 7">
    <name type="scientific">Mycolicibacterium rutilum</name>
    <name type="common">Mycobacterium rutilum</name>
    <dbReference type="NCBI Taxonomy" id="370526"/>
    <lineage>
        <taxon>Bacteria</taxon>
        <taxon>Bacillati</taxon>
        <taxon>Actinomycetota</taxon>
        <taxon>Actinomycetes</taxon>
        <taxon>Mycobacteriales</taxon>
        <taxon>Mycobacteriaceae</taxon>
        <taxon>Mycolicibacterium</taxon>
    </lineage>
</organism>
<evidence type="ECO:0000313" key="7">
    <source>
        <dbReference type="Proteomes" id="UP000182915"/>
    </source>
</evidence>
<dbReference type="InterPro" id="IPR029051">
    <property type="entry name" value="DUF4352"/>
</dbReference>
<dbReference type="Pfam" id="PF10708">
    <property type="entry name" value="DUF2510"/>
    <property type="match status" value="1"/>
</dbReference>
<dbReference type="EMBL" id="LT629971">
    <property type="protein sequence ID" value="SEH46579.1"/>
    <property type="molecule type" value="Genomic_DNA"/>
</dbReference>
<feature type="region of interest" description="Disordered" evidence="2">
    <location>
        <begin position="1"/>
        <end position="25"/>
    </location>
</feature>
<dbReference type="Proteomes" id="UP000182915">
    <property type="component" value="Chromosome I"/>
</dbReference>
<dbReference type="Pfam" id="PF11611">
    <property type="entry name" value="DUF4352"/>
    <property type="match status" value="1"/>
</dbReference>
<gene>
    <name evidence="6" type="ORF">SAMN04489835_0117</name>
</gene>
<evidence type="ECO:0008006" key="8">
    <source>
        <dbReference type="Google" id="ProtNLM"/>
    </source>
</evidence>
<keyword evidence="3" id="KW-1133">Transmembrane helix</keyword>
<evidence type="ECO:0000313" key="6">
    <source>
        <dbReference type="EMBL" id="SEH46579.1"/>
    </source>
</evidence>
<feature type="region of interest" description="Disordered" evidence="2">
    <location>
        <begin position="100"/>
        <end position="122"/>
    </location>
</feature>
<accession>A0A1H6IJU2</accession>
<protein>
    <recommendedName>
        <fullName evidence="8">DUF4352 domain-containing protein</fullName>
    </recommendedName>
</protein>
<reference evidence="7" key="1">
    <citation type="submission" date="2016-10" db="EMBL/GenBank/DDBJ databases">
        <authorList>
            <person name="Varghese N."/>
            <person name="Submissions S."/>
        </authorList>
    </citation>
    <scope>NUCLEOTIDE SEQUENCE [LARGE SCALE GENOMIC DNA]</scope>
    <source>
        <strain evidence="7">DSM 45405</strain>
    </source>
</reference>
<feature type="transmembrane region" description="Helical" evidence="3">
    <location>
        <begin position="64"/>
        <end position="84"/>
    </location>
</feature>
<sequence>MTTPPTPAGWYPDPEGAGGQRYWDGSAWTEHRSPADTQSYEPAAAAPAFDIAPASVDRGLLTRYLAACAAMLAVLIAAVAYGVFVNDDTASEPASIQIETPAALPPGGWGVETEAPTDPTTTEAAAAGGEAVDGPLAFSVADVEVGTTVSSTEAPVEKDAVGEYVVVRLSVVNISDAPAQFLGTFQTLFAGGTEYNIDDEATFYVNGGFVEIPPGAEAQVGVAFDVPPGTAPEFIDLHADPMSPGVQIPLP</sequence>
<name>A0A1H6IJU2_MYCRU</name>
<evidence type="ECO:0000256" key="1">
    <source>
        <dbReference type="ARBA" id="ARBA00022729"/>
    </source>
</evidence>
<keyword evidence="1" id="KW-0732">Signal</keyword>